<comment type="caution">
    <text evidence="2">The sequence shown here is derived from an EMBL/GenBank/DDBJ whole genome shotgun (WGS) entry which is preliminary data.</text>
</comment>
<keyword evidence="1" id="KW-0378">Hydrolase</keyword>
<evidence type="ECO:0000313" key="3">
    <source>
        <dbReference type="Proteomes" id="UP000748756"/>
    </source>
</evidence>
<name>A0A9P5RTI1_9FUNG</name>
<protein>
    <submittedName>
        <fullName evidence="2">Uncharacterized protein</fullName>
    </submittedName>
</protein>
<dbReference type="PANTHER" id="PTHR11567">
    <property type="entry name" value="ACID PHOSPHATASE-RELATED"/>
    <property type="match status" value="1"/>
</dbReference>
<dbReference type="Proteomes" id="UP000748756">
    <property type="component" value="Unassembled WGS sequence"/>
</dbReference>
<evidence type="ECO:0000256" key="1">
    <source>
        <dbReference type="ARBA" id="ARBA00022801"/>
    </source>
</evidence>
<dbReference type="InterPro" id="IPR050645">
    <property type="entry name" value="Histidine_acid_phosphatase"/>
</dbReference>
<dbReference type="GO" id="GO:0016791">
    <property type="term" value="F:phosphatase activity"/>
    <property type="evidence" value="ECO:0007669"/>
    <property type="project" value="TreeGrafter"/>
</dbReference>
<keyword evidence="3" id="KW-1185">Reference proteome</keyword>
<dbReference type="Gene3D" id="3.40.50.1240">
    <property type="entry name" value="Phosphoglycerate mutase-like"/>
    <property type="match status" value="1"/>
</dbReference>
<reference evidence="2" key="1">
    <citation type="journal article" date="2020" name="Fungal Divers.">
        <title>Resolving the Mortierellaceae phylogeny through synthesis of multi-gene phylogenetics and phylogenomics.</title>
        <authorList>
            <person name="Vandepol N."/>
            <person name="Liber J."/>
            <person name="Desiro A."/>
            <person name="Na H."/>
            <person name="Kennedy M."/>
            <person name="Barry K."/>
            <person name="Grigoriev I.V."/>
            <person name="Miller A.N."/>
            <person name="O'Donnell K."/>
            <person name="Stajich J.E."/>
            <person name="Bonito G."/>
        </authorList>
    </citation>
    <scope>NUCLEOTIDE SEQUENCE</scope>
    <source>
        <strain evidence="2">NRRL 6426</strain>
    </source>
</reference>
<dbReference type="InterPro" id="IPR029033">
    <property type="entry name" value="His_PPase_superfam"/>
</dbReference>
<dbReference type="AlphaFoldDB" id="A0A9P5RTI1"/>
<evidence type="ECO:0000313" key="2">
    <source>
        <dbReference type="EMBL" id="KAF9147538.1"/>
    </source>
</evidence>
<dbReference type="SUPFAM" id="SSF53254">
    <property type="entry name" value="Phosphoglycerate mutase-like"/>
    <property type="match status" value="1"/>
</dbReference>
<dbReference type="PANTHER" id="PTHR11567:SF110">
    <property type="entry name" value="2-PHOSPHOXYLOSE PHOSPHATASE 1"/>
    <property type="match status" value="1"/>
</dbReference>
<organism evidence="2 3">
    <name type="scientific">Linnemannia schmuckeri</name>
    <dbReference type="NCBI Taxonomy" id="64567"/>
    <lineage>
        <taxon>Eukaryota</taxon>
        <taxon>Fungi</taxon>
        <taxon>Fungi incertae sedis</taxon>
        <taxon>Mucoromycota</taxon>
        <taxon>Mortierellomycotina</taxon>
        <taxon>Mortierellomycetes</taxon>
        <taxon>Mortierellales</taxon>
        <taxon>Mortierellaceae</taxon>
        <taxon>Linnemannia</taxon>
    </lineage>
</organism>
<accession>A0A9P5RTI1</accession>
<sequence length="267" mass="29677">MIRTQLTAENFLNGLYPLNTRNKNDVITLNTYPSQVETLALNTVMCSKLTALYSIFKATTYTHKIKASYVLVNKVNTMMGWNKVPTYNQTSATIAQDPTQCLTVDEVLKMSTLSSFIYTSFFREFPQAELAKRLAVGPFLKTIAASIRATVAAADVAKAKPSHGHSHSSKKRRVRPFELCPAHDQSLDQVLSVIAVPSTVWPVYAGSLIFETYKTVDKRDVIRMLYEAKVVSATSKLNCTLDACPLETFLDFIKSYVPADIKAECGL</sequence>
<proteinExistence type="predicted"/>
<dbReference type="OrthoDB" id="10257284at2759"/>
<dbReference type="EMBL" id="JAAAUQ010000795">
    <property type="protein sequence ID" value="KAF9147538.1"/>
    <property type="molecule type" value="Genomic_DNA"/>
</dbReference>
<gene>
    <name evidence="2" type="ORF">BG015_010802</name>
</gene>